<keyword evidence="1 10" id="KW-0963">Cytoplasm</keyword>
<protein>
    <recommendedName>
        <fullName evidence="10">Small ribosomal subunit biogenesis GTPase RsgA</fullName>
        <ecNumber evidence="10">3.6.1.-</ecNumber>
    </recommendedName>
</protein>
<keyword evidence="14" id="KW-1185">Reference proteome</keyword>
<proteinExistence type="inferred from homology"/>
<dbReference type="PANTHER" id="PTHR32120:SF11">
    <property type="entry name" value="SMALL RIBOSOMAL SUBUNIT BIOGENESIS GTPASE RSGA 1, MITOCHONDRIAL-RELATED"/>
    <property type="match status" value="1"/>
</dbReference>
<evidence type="ECO:0000256" key="6">
    <source>
        <dbReference type="ARBA" id="ARBA00022801"/>
    </source>
</evidence>
<dbReference type="PROSITE" id="PS51721">
    <property type="entry name" value="G_CP"/>
    <property type="match status" value="1"/>
</dbReference>
<comment type="subcellular location">
    <subcellularLocation>
        <location evidence="10">Cytoplasm</location>
    </subcellularLocation>
</comment>
<evidence type="ECO:0000313" key="13">
    <source>
        <dbReference type="EMBL" id="GAL83003.1"/>
    </source>
</evidence>
<evidence type="ECO:0000256" key="1">
    <source>
        <dbReference type="ARBA" id="ARBA00022490"/>
    </source>
</evidence>
<evidence type="ECO:0000256" key="2">
    <source>
        <dbReference type="ARBA" id="ARBA00022517"/>
    </source>
</evidence>
<dbReference type="HAMAP" id="MF_01820">
    <property type="entry name" value="GTPase_RsgA"/>
    <property type="match status" value="1"/>
</dbReference>
<keyword evidence="8 10" id="KW-0694">RNA-binding</keyword>
<evidence type="ECO:0000259" key="11">
    <source>
        <dbReference type="PROSITE" id="PS50936"/>
    </source>
</evidence>
<name>A0A098L9W5_9BACT</name>
<evidence type="ECO:0000256" key="3">
    <source>
        <dbReference type="ARBA" id="ARBA00022723"/>
    </source>
</evidence>
<feature type="domain" description="CP-type G" evidence="12">
    <location>
        <begin position="78"/>
        <end position="240"/>
    </location>
</feature>
<keyword evidence="9 10" id="KW-0342">GTP-binding</keyword>
<comment type="subunit">
    <text evidence="10">Monomer. Associates with 30S ribosomal subunit, binds 16S rRNA.</text>
</comment>
<evidence type="ECO:0000256" key="9">
    <source>
        <dbReference type="ARBA" id="ARBA00023134"/>
    </source>
</evidence>
<dbReference type="NCBIfam" id="TIGR00157">
    <property type="entry name" value="ribosome small subunit-dependent GTPase A"/>
    <property type="match status" value="1"/>
</dbReference>
<feature type="binding site" evidence="10">
    <location>
        <position position="277"/>
    </location>
    <ligand>
        <name>Zn(2+)</name>
        <dbReference type="ChEBI" id="CHEBI:29105"/>
    </ligand>
</feature>
<evidence type="ECO:0000313" key="14">
    <source>
        <dbReference type="Proteomes" id="UP000030185"/>
    </source>
</evidence>
<dbReference type="GO" id="GO:0005525">
    <property type="term" value="F:GTP binding"/>
    <property type="evidence" value="ECO:0007669"/>
    <property type="project" value="UniProtKB-UniRule"/>
</dbReference>
<dbReference type="PROSITE" id="PS50936">
    <property type="entry name" value="ENGC_GTPASE"/>
    <property type="match status" value="1"/>
</dbReference>
<feature type="binding site" evidence="10">
    <location>
        <begin position="128"/>
        <end position="131"/>
    </location>
    <ligand>
        <name>GTP</name>
        <dbReference type="ChEBI" id="CHEBI:37565"/>
    </ligand>
</feature>
<comment type="caution">
    <text evidence="13">The sequence shown here is derived from an EMBL/GenBank/DDBJ whole genome shotgun (WGS) entry which is preliminary data.</text>
</comment>
<evidence type="ECO:0000256" key="10">
    <source>
        <dbReference type="HAMAP-Rule" id="MF_01820"/>
    </source>
</evidence>
<evidence type="ECO:0000256" key="8">
    <source>
        <dbReference type="ARBA" id="ARBA00022884"/>
    </source>
</evidence>
<dbReference type="Gene3D" id="1.10.40.50">
    <property type="entry name" value="Probable gtpase engc, domain 3"/>
    <property type="match status" value="1"/>
</dbReference>
<keyword evidence="5 10" id="KW-0547">Nucleotide-binding</keyword>
<dbReference type="InterPro" id="IPR010914">
    <property type="entry name" value="RsgA_GTPase_dom"/>
</dbReference>
<dbReference type="AlphaFoldDB" id="A0A098L9W5"/>
<evidence type="ECO:0000259" key="12">
    <source>
        <dbReference type="PROSITE" id="PS51721"/>
    </source>
</evidence>
<dbReference type="SUPFAM" id="SSF50249">
    <property type="entry name" value="Nucleic acid-binding proteins"/>
    <property type="match status" value="1"/>
</dbReference>
<evidence type="ECO:0000256" key="5">
    <source>
        <dbReference type="ARBA" id="ARBA00022741"/>
    </source>
</evidence>
<comment type="similarity">
    <text evidence="10">Belongs to the TRAFAC class YlqF/YawG GTPase family. RsgA subfamily.</text>
</comment>
<dbReference type="CDD" id="cd01854">
    <property type="entry name" value="YjeQ_EngC"/>
    <property type="match status" value="1"/>
</dbReference>
<dbReference type="GO" id="GO:0042274">
    <property type="term" value="P:ribosomal small subunit biogenesis"/>
    <property type="evidence" value="ECO:0007669"/>
    <property type="project" value="UniProtKB-UniRule"/>
</dbReference>
<gene>
    <name evidence="10" type="primary">rsgA</name>
    <name evidence="13" type="ORF">MYP_229</name>
</gene>
<sequence length="307" mass="35007">MQGMIMRSTGSWYEIITDQKEIFKGRLPGKFKLKNFKVTNPIAVGDYVDFTIENTAERTVIIEKIHPRENYMIRKSVHKTGHGHMIAANIDQSILVVTLVLPRTSLGFIDRFLVSCEAFRIPAVLVFNKTDLYDEALYTYQQDLVDIYEGLGYKCILTSVQTGQGIEDFKNILKNKKSLISGHSGVGKSSLINLIAPDLELKTGDISDFSLKGKHTTTFAEMFELEPDTYIIDTPGIKELGIFDMEEEEISHYFPEMRELLGHCRFHNCKHFNEPGCSIVQQVEKGKIALSRYESYLSMLTNEDSRR</sequence>
<dbReference type="STRING" id="153721.MYP_229"/>
<dbReference type="EMBL" id="BBLT01000001">
    <property type="protein sequence ID" value="GAL83003.1"/>
    <property type="molecule type" value="Genomic_DNA"/>
</dbReference>
<dbReference type="GO" id="GO:0003924">
    <property type="term" value="F:GTPase activity"/>
    <property type="evidence" value="ECO:0007669"/>
    <property type="project" value="UniProtKB-UniRule"/>
</dbReference>
<dbReference type="OrthoDB" id="9809485at2"/>
<feature type="binding site" evidence="10">
    <location>
        <position position="264"/>
    </location>
    <ligand>
        <name>Zn(2+)</name>
        <dbReference type="ChEBI" id="CHEBI:29105"/>
    </ligand>
</feature>
<dbReference type="SUPFAM" id="SSF52540">
    <property type="entry name" value="P-loop containing nucleoside triphosphate hydrolases"/>
    <property type="match status" value="1"/>
</dbReference>
<keyword evidence="7 10" id="KW-0862">Zinc</keyword>
<dbReference type="InterPro" id="IPR027417">
    <property type="entry name" value="P-loop_NTPase"/>
</dbReference>
<dbReference type="GO" id="GO:0005737">
    <property type="term" value="C:cytoplasm"/>
    <property type="evidence" value="ECO:0007669"/>
    <property type="project" value="UniProtKB-SubCell"/>
</dbReference>
<dbReference type="EC" id="3.6.1.-" evidence="10"/>
<feature type="binding site" evidence="10">
    <location>
        <position position="271"/>
    </location>
    <ligand>
        <name>Zn(2+)</name>
        <dbReference type="ChEBI" id="CHEBI:29105"/>
    </ligand>
</feature>
<dbReference type="CDD" id="cd04466">
    <property type="entry name" value="S1_YloQ_GTPase"/>
    <property type="match status" value="1"/>
</dbReference>
<dbReference type="InterPro" id="IPR030378">
    <property type="entry name" value="G_CP_dom"/>
</dbReference>
<comment type="function">
    <text evidence="10">One of several proteins that assist in the late maturation steps of the functional core of the 30S ribosomal subunit. Helps release RbfA from mature subunits. May play a role in the assembly of ribosomal proteins into the subunit. Circularly permuted GTPase that catalyzes slow GTP hydrolysis, GTPase activity is stimulated by the 30S ribosomal subunit.</text>
</comment>
<dbReference type="Pfam" id="PF16745">
    <property type="entry name" value="RsgA_N"/>
    <property type="match status" value="1"/>
</dbReference>
<keyword evidence="6 10" id="KW-0378">Hydrolase</keyword>
<dbReference type="Pfam" id="PF03193">
    <property type="entry name" value="RsgA_GTPase"/>
    <property type="match status" value="1"/>
</dbReference>
<organism evidence="13 14">
    <name type="scientific">Sporocytophaga myxococcoides</name>
    <dbReference type="NCBI Taxonomy" id="153721"/>
    <lineage>
        <taxon>Bacteria</taxon>
        <taxon>Pseudomonadati</taxon>
        <taxon>Bacteroidota</taxon>
        <taxon>Cytophagia</taxon>
        <taxon>Cytophagales</taxon>
        <taxon>Cytophagaceae</taxon>
        <taxon>Sporocytophaga</taxon>
    </lineage>
</organism>
<reference evidence="13 14" key="1">
    <citation type="submission" date="2014-09" db="EMBL/GenBank/DDBJ databases">
        <title>Sporocytophaga myxococcoides PG-01 genome sequencing.</title>
        <authorList>
            <person name="Liu L."/>
            <person name="Gao P.J."/>
            <person name="Chen G.J."/>
            <person name="Wang L.S."/>
        </authorList>
    </citation>
    <scope>NUCLEOTIDE SEQUENCE [LARGE SCALE GENOMIC DNA]</scope>
    <source>
        <strain evidence="13 14">PG-01</strain>
    </source>
</reference>
<accession>A0A098L9W5</accession>
<dbReference type="Gene3D" id="3.40.50.300">
    <property type="entry name" value="P-loop containing nucleotide triphosphate hydrolases"/>
    <property type="match status" value="1"/>
</dbReference>
<dbReference type="InterPro" id="IPR012340">
    <property type="entry name" value="NA-bd_OB-fold"/>
</dbReference>
<dbReference type="eggNOG" id="COG1162">
    <property type="taxonomic scope" value="Bacteria"/>
</dbReference>
<comment type="cofactor">
    <cofactor evidence="10">
        <name>Zn(2+)</name>
        <dbReference type="ChEBI" id="CHEBI:29105"/>
    </cofactor>
    <text evidence="10">Binds 1 zinc ion per subunit.</text>
</comment>
<dbReference type="Proteomes" id="UP000030185">
    <property type="component" value="Unassembled WGS sequence"/>
</dbReference>
<keyword evidence="2 10" id="KW-0690">Ribosome biogenesis</keyword>
<evidence type="ECO:0000256" key="7">
    <source>
        <dbReference type="ARBA" id="ARBA00022833"/>
    </source>
</evidence>
<keyword evidence="4 10" id="KW-0699">rRNA-binding</keyword>
<feature type="binding site" evidence="10">
    <location>
        <position position="269"/>
    </location>
    <ligand>
        <name>Zn(2+)</name>
        <dbReference type="ChEBI" id="CHEBI:29105"/>
    </ligand>
</feature>
<dbReference type="PANTHER" id="PTHR32120">
    <property type="entry name" value="SMALL RIBOSOMAL SUBUNIT BIOGENESIS GTPASE RSGA"/>
    <property type="match status" value="1"/>
</dbReference>
<feature type="binding site" evidence="10">
    <location>
        <begin position="182"/>
        <end position="190"/>
    </location>
    <ligand>
        <name>GTP</name>
        <dbReference type="ChEBI" id="CHEBI:37565"/>
    </ligand>
</feature>
<dbReference type="GO" id="GO:0019843">
    <property type="term" value="F:rRNA binding"/>
    <property type="evidence" value="ECO:0007669"/>
    <property type="project" value="UniProtKB-KW"/>
</dbReference>
<dbReference type="InterPro" id="IPR004881">
    <property type="entry name" value="Ribosome_biogen_GTPase_RsgA"/>
</dbReference>
<dbReference type="Gene3D" id="2.40.50.140">
    <property type="entry name" value="Nucleic acid-binding proteins"/>
    <property type="match status" value="1"/>
</dbReference>
<keyword evidence="3 10" id="KW-0479">Metal-binding</keyword>
<dbReference type="GO" id="GO:0046872">
    <property type="term" value="F:metal ion binding"/>
    <property type="evidence" value="ECO:0007669"/>
    <property type="project" value="UniProtKB-KW"/>
</dbReference>
<dbReference type="InterPro" id="IPR031944">
    <property type="entry name" value="RsgA_N"/>
</dbReference>
<dbReference type="RefSeq" id="WP_045457287.1">
    <property type="nucleotide sequence ID" value="NZ_BBLT01000001.1"/>
</dbReference>
<feature type="domain" description="EngC GTPase" evidence="11">
    <location>
        <begin position="88"/>
        <end position="238"/>
    </location>
</feature>
<evidence type="ECO:0000256" key="4">
    <source>
        <dbReference type="ARBA" id="ARBA00022730"/>
    </source>
</evidence>